<dbReference type="GeneID" id="80789989"/>
<evidence type="ECO:0000259" key="6">
    <source>
        <dbReference type="Pfam" id="PF00999"/>
    </source>
</evidence>
<comment type="subcellular location">
    <subcellularLocation>
        <location evidence="1">Membrane</location>
        <topology evidence="1">Multi-pass membrane protein</topology>
    </subcellularLocation>
</comment>
<accession>A0ABN6PD23</accession>
<evidence type="ECO:0000313" key="8">
    <source>
        <dbReference type="Proteomes" id="UP000831817"/>
    </source>
</evidence>
<evidence type="ECO:0000256" key="2">
    <source>
        <dbReference type="ARBA" id="ARBA00022692"/>
    </source>
</evidence>
<evidence type="ECO:0000256" key="3">
    <source>
        <dbReference type="ARBA" id="ARBA00022989"/>
    </source>
</evidence>
<dbReference type="PANTHER" id="PTHR31102">
    <property type="match status" value="1"/>
</dbReference>
<dbReference type="Pfam" id="PF00999">
    <property type="entry name" value="Na_H_Exchanger"/>
    <property type="match status" value="1"/>
</dbReference>
<sequence>MISKSIMDISPDLRIIALIIILIRAGFGINIESLRKVGMTAVMSCIPDLIEGFAVMLAAHYLLGLSLIEAGILGFVIAAVSPAIIVPQMLSFIERRMGTAKGIPTIYLQGLQWMM</sequence>
<dbReference type="RefSeq" id="WP_282570355.1">
    <property type="nucleotide sequence ID" value="NZ_AP025698.1"/>
</dbReference>
<keyword evidence="3 5" id="KW-1133">Transmembrane helix</keyword>
<evidence type="ECO:0000256" key="1">
    <source>
        <dbReference type="ARBA" id="ARBA00004141"/>
    </source>
</evidence>
<dbReference type="PANTHER" id="PTHR31102:SF1">
    <property type="entry name" value="CATION_H+ EXCHANGER DOMAIN-CONTAINING PROTEIN"/>
    <property type="match status" value="1"/>
</dbReference>
<keyword evidence="4 5" id="KW-0472">Membrane</keyword>
<keyword evidence="2 5" id="KW-0812">Transmembrane</keyword>
<evidence type="ECO:0000313" key="7">
    <source>
        <dbReference type="EMBL" id="BDH80141.1"/>
    </source>
</evidence>
<feature type="transmembrane region" description="Helical" evidence="5">
    <location>
        <begin position="12"/>
        <end position="31"/>
    </location>
</feature>
<keyword evidence="8" id="KW-1185">Reference proteome</keyword>
<organism evidence="7 8">
    <name type="scientific">Methanothermobacter tenebrarum</name>
    <dbReference type="NCBI Taxonomy" id="680118"/>
    <lineage>
        <taxon>Archaea</taxon>
        <taxon>Methanobacteriati</taxon>
        <taxon>Methanobacteriota</taxon>
        <taxon>Methanomada group</taxon>
        <taxon>Methanobacteria</taxon>
        <taxon>Methanobacteriales</taxon>
        <taxon>Methanobacteriaceae</taxon>
        <taxon>Methanothermobacter</taxon>
    </lineage>
</organism>
<protein>
    <recommendedName>
        <fullName evidence="6">Cation/H+ exchanger transmembrane domain-containing protein</fullName>
    </recommendedName>
</protein>
<evidence type="ECO:0000256" key="5">
    <source>
        <dbReference type="SAM" id="Phobius"/>
    </source>
</evidence>
<dbReference type="EMBL" id="AP025698">
    <property type="protein sequence ID" value="BDH80141.1"/>
    <property type="molecule type" value="Genomic_DNA"/>
</dbReference>
<name>A0ABN6PD23_9EURY</name>
<reference evidence="7 8" key="1">
    <citation type="submission" date="2022-04" db="EMBL/GenBank/DDBJ databases">
        <title>Complete genome of Methanothermobacter tenebrarum strain RMAS.</title>
        <authorList>
            <person name="Nakamura K."/>
            <person name="Oshima K."/>
            <person name="Hattori M."/>
            <person name="Kamagata Y."/>
            <person name="Takamizawa K."/>
        </authorList>
    </citation>
    <scope>NUCLEOTIDE SEQUENCE [LARGE SCALE GENOMIC DNA]</scope>
    <source>
        <strain evidence="7 8">RMAS</strain>
    </source>
</reference>
<gene>
    <name evidence="7" type="ORF">MTTB_15200</name>
</gene>
<dbReference type="Proteomes" id="UP000831817">
    <property type="component" value="Chromosome"/>
</dbReference>
<feature type="transmembrane region" description="Helical" evidence="5">
    <location>
        <begin position="61"/>
        <end position="86"/>
    </location>
</feature>
<dbReference type="InterPro" id="IPR006153">
    <property type="entry name" value="Cation/H_exchanger_TM"/>
</dbReference>
<proteinExistence type="predicted"/>
<dbReference type="InterPro" id="IPR051843">
    <property type="entry name" value="CPA1_transporter"/>
</dbReference>
<evidence type="ECO:0000256" key="4">
    <source>
        <dbReference type="ARBA" id="ARBA00023136"/>
    </source>
</evidence>
<feature type="domain" description="Cation/H+ exchanger transmembrane" evidence="6">
    <location>
        <begin position="13"/>
        <end position="89"/>
    </location>
</feature>